<evidence type="ECO:0000313" key="9">
    <source>
        <dbReference type="Proteomes" id="UP001428774"/>
    </source>
</evidence>
<dbReference type="Gene3D" id="3.10.20.30">
    <property type="match status" value="1"/>
</dbReference>
<comment type="caution">
    <text evidence="8">The sequence shown here is derived from an EMBL/GenBank/DDBJ whole genome shotgun (WGS) entry which is preliminary data.</text>
</comment>
<dbReference type="PROSITE" id="PS51085">
    <property type="entry name" value="2FE2S_FER_2"/>
    <property type="match status" value="1"/>
</dbReference>
<dbReference type="SUPFAM" id="SSF55961">
    <property type="entry name" value="Bet v1-like"/>
    <property type="match status" value="1"/>
</dbReference>
<feature type="compositionally biased region" description="Basic and acidic residues" evidence="6">
    <location>
        <begin position="279"/>
        <end position="294"/>
    </location>
</feature>
<dbReference type="PROSITE" id="PS00197">
    <property type="entry name" value="2FE2S_FER_1"/>
    <property type="match status" value="1"/>
</dbReference>
<reference evidence="8 9" key="1">
    <citation type="submission" date="2024-05" db="EMBL/GenBank/DDBJ databases">
        <title>Genome sequence of Ponticoccus litoralis KCCM 90028.</title>
        <authorList>
            <person name="Kim J.M."/>
            <person name="Lee J.K."/>
            <person name="Choi B.J."/>
            <person name="Bayburt H."/>
            <person name="Baek J.H."/>
            <person name="Jeon C.O."/>
        </authorList>
    </citation>
    <scope>NUCLEOTIDE SEQUENCE [LARGE SCALE GENOMIC DNA]</scope>
    <source>
        <strain evidence="8 9">KCCM 90028</strain>
    </source>
</reference>
<dbReference type="AlphaFoldDB" id="A0AAW9SGV7"/>
<accession>A0AAW9SGV7</accession>
<dbReference type="InterPro" id="IPR006058">
    <property type="entry name" value="2Fe2S_fd_BS"/>
</dbReference>
<sequence length="488" mass="52835">MTMHTTDLATQQTVPEPLDIRLTVNGSDSAVRVAPRTQLAEILRDELNLTATHLACEQGVCGACTVMVDGRPVRACLTFARDCDGSRVDTLEGWQGDQLMDRLRDAFQRNHALQCGFCTPGMMTTARDLVERLDNADETRIRNELSGNLCRCTGYVGIVGAIREVIEERDAAGIPARPTAPMAPRQAPGFAPFTARPDTTAEVTPAMSGESRVEDGWTVVRRKVVLDHPPEAVWAHFRDLPAVARCLPGADLSETDGERFSGHVGVRFGPISARFEGEGRFAADDATREGKVSEPRQGSRRPVGCRGRTELHGQSRRDGHEIDSRRGLSLSHRGRSRPVQPPRTGQWPRGLHPWGIRGQLQRGPVRRRGAREPGRQLHGRGPVGPQGAVPAPRLMGPPAFGPVTRKRGGLKPPCSVPGRGRHAGRPAPLRQFPHRVGASAPPLRGPPRVRITGQLRPGAAAKAGIAPGSDSASTDRARAAHRHSPRPQ</sequence>
<evidence type="ECO:0000256" key="4">
    <source>
        <dbReference type="ARBA" id="ARBA00023004"/>
    </source>
</evidence>
<dbReference type="Proteomes" id="UP001428774">
    <property type="component" value="Unassembled WGS sequence"/>
</dbReference>
<dbReference type="InterPro" id="IPR002888">
    <property type="entry name" value="2Fe-2S-bd"/>
</dbReference>
<keyword evidence="4" id="KW-0408">Iron</keyword>
<dbReference type="RefSeq" id="WP_347168459.1">
    <property type="nucleotide sequence ID" value="NZ_JBDNCH010000004.1"/>
</dbReference>
<feature type="region of interest" description="Disordered" evidence="6">
    <location>
        <begin position="279"/>
        <end position="488"/>
    </location>
</feature>
<proteinExistence type="predicted"/>
<dbReference type="Gene3D" id="1.10.150.120">
    <property type="entry name" value="[2Fe-2S]-binding domain"/>
    <property type="match status" value="1"/>
</dbReference>
<dbReference type="InterPro" id="IPR036884">
    <property type="entry name" value="2Fe-2S-bd_dom_sf"/>
</dbReference>
<keyword evidence="2" id="KW-0479">Metal-binding</keyword>
<feature type="compositionally biased region" description="Basic and acidic residues" evidence="6">
    <location>
        <begin position="307"/>
        <end position="326"/>
    </location>
</feature>
<dbReference type="GO" id="GO:0046872">
    <property type="term" value="F:metal ion binding"/>
    <property type="evidence" value="ECO:0007669"/>
    <property type="project" value="UniProtKB-KW"/>
</dbReference>
<dbReference type="InterPro" id="IPR051452">
    <property type="entry name" value="Diverse_Oxidoreductases"/>
</dbReference>
<feature type="compositionally biased region" description="Low complexity" evidence="6">
    <location>
        <begin position="379"/>
        <end position="393"/>
    </location>
</feature>
<keyword evidence="5" id="KW-0411">Iron-sulfur</keyword>
<feature type="compositionally biased region" description="Basic residues" evidence="6">
    <location>
        <begin position="479"/>
        <end position="488"/>
    </location>
</feature>
<name>A0AAW9SGV7_9RHOB</name>
<dbReference type="GO" id="GO:0016491">
    <property type="term" value="F:oxidoreductase activity"/>
    <property type="evidence" value="ECO:0007669"/>
    <property type="project" value="UniProtKB-KW"/>
</dbReference>
<dbReference type="Pfam" id="PF00111">
    <property type="entry name" value="Fer2"/>
    <property type="match status" value="1"/>
</dbReference>
<feature type="domain" description="2Fe-2S ferredoxin-type" evidence="7">
    <location>
        <begin position="18"/>
        <end position="94"/>
    </location>
</feature>
<dbReference type="Pfam" id="PF06240">
    <property type="entry name" value="COXG"/>
    <property type="match status" value="1"/>
</dbReference>
<dbReference type="PANTHER" id="PTHR44379">
    <property type="entry name" value="OXIDOREDUCTASE WITH IRON-SULFUR SUBUNIT"/>
    <property type="match status" value="1"/>
</dbReference>
<dbReference type="InterPro" id="IPR036010">
    <property type="entry name" value="2Fe-2S_ferredoxin-like_sf"/>
</dbReference>
<evidence type="ECO:0000256" key="6">
    <source>
        <dbReference type="SAM" id="MobiDB-lite"/>
    </source>
</evidence>
<gene>
    <name evidence="8" type="ORF">ABFB10_22620</name>
</gene>
<evidence type="ECO:0000256" key="1">
    <source>
        <dbReference type="ARBA" id="ARBA00022714"/>
    </source>
</evidence>
<dbReference type="SUPFAM" id="SSF54292">
    <property type="entry name" value="2Fe-2S ferredoxin-like"/>
    <property type="match status" value="1"/>
</dbReference>
<dbReference type="EMBL" id="JBDNCH010000004">
    <property type="protein sequence ID" value="MEN9063374.1"/>
    <property type="molecule type" value="Genomic_DNA"/>
</dbReference>
<evidence type="ECO:0000313" key="8">
    <source>
        <dbReference type="EMBL" id="MEN9063374.1"/>
    </source>
</evidence>
<dbReference type="GO" id="GO:0051537">
    <property type="term" value="F:2 iron, 2 sulfur cluster binding"/>
    <property type="evidence" value="ECO:0007669"/>
    <property type="project" value="UniProtKB-KW"/>
</dbReference>
<dbReference type="Gene3D" id="3.30.530.20">
    <property type="match status" value="1"/>
</dbReference>
<evidence type="ECO:0000256" key="2">
    <source>
        <dbReference type="ARBA" id="ARBA00022723"/>
    </source>
</evidence>
<dbReference type="InterPro" id="IPR012675">
    <property type="entry name" value="Beta-grasp_dom_sf"/>
</dbReference>
<evidence type="ECO:0000256" key="5">
    <source>
        <dbReference type="ARBA" id="ARBA00023014"/>
    </source>
</evidence>
<dbReference type="CDD" id="cd00207">
    <property type="entry name" value="fer2"/>
    <property type="match status" value="1"/>
</dbReference>
<evidence type="ECO:0000259" key="7">
    <source>
        <dbReference type="PROSITE" id="PS51085"/>
    </source>
</evidence>
<organism evidence="8 9">
    <name type="scientific">Ponticoccus litoralis</name>
    <dbReference type="NCBI Taxonomy" id="422297"/>
    <lineage>
        <taxon>Bacteria</taxon>
        <taxon>Pseudomonadati</taxon>
        <taxon>Pseudomonadota</taxon>
        <taxon>Alphaproteobacteria</taxon>
        <taxon>Rhodobacterales</taxon>
        <taxon>Roseobacteraceae</taxon>
        <taxon>Ponticoccus</taxon>
    </lineage>
</organism>
<dbReference type="SUPFAM" id="SSF47741">
    <property type="entry name" value="CO dehydrogenase ISP C-domain like"/>
    <property type="match status" value="1"/>
</dbReference>
<keyword evidence="1" id="KW-0001">2Fe-2S</keyword>
<dbReference type="PANTHER" id="PTHR44379:SF8">
    <property type="entry name" value="XANTHINE DEHYDROGENASE IRON-SULFUR-BINDING SUBUNIT XDHC-RELATED"/>
    <property type="match status" value="1"/>
</dbReference>
<dbReference type="InterPro" id="IPR001041">
    <property type="entry name" value="2Fe-2S_ferredoxin-type"/>
</dbReference>
<dbReference type="Pfam" id="PF01799">
    <property type="entry name" value="Fer2_2"/>
    <property type="match status" value="1"/>
</dbReference>
<keyword evidence="3" id="KW-0560">Oxidoreductase</keyword>
<dbReference type="FunFam" id="3.10.20.30:FF:000020">
    <property type="entry name" value="Xanthine dehydrogenase iron-sulfur subunit"/>
    <property type="match status" value="1"/>
</dbReference>
<evidence type="ECO:0000256" key="3">
    <source>
        <dbReference type="ARBA" id="ARBA00023002"/>
    </source>
</evidence>
<dbReference type="InterPro" id="IPR010419">
    <property type="entry name" value="CO_DH_gsu"/>
</dbReference>
<protein>
    <submittedName>
        <fullName evidence="8">2Fe-2S iron-sulfur cluster-binding protein</fullName>
    </submittedName>
</protein>
<dbReference type="InterPro" id="IPR023393">
    <property type="entry name" value="START-like_dom_sf"/>
</dbReference>
<keyword evidence="9" id="KW-1185">Reference proteome</keyword>
<feature type="compositionally biased region" description="Low complexity" evidence="6">
    <location>
        <begin position="457"/>
        <end position="472"/>
    </location>
</feature>